<dbReference type="Proteomes" id="UP000677305">
    <property type="component" value="Chromosome"/>
</dbReference>
<sequence length="319" mass="35668">MKKTGIALLVSLYYLGGLIVFSSNYIQKDIQEFEQLKLSFAVDYASDAAICELLNSKDLSMDYSETNYLSADPNLALETFIDVFSANYGLNFDETNESHIKMNFIPAFVVAMYDGYYMATPTLISNATNYPENELSDGDWDLKFGPKLPYKYEYNGSTYALNMGGEYALKLNNNMLSKHKGLPPGISSTEDNLGEISRIISSNISYTINKLNETNTRWANTFYIPRDLTTYTGVNCIEGPSVLALVQNVDLATSRPISAFSVAGSKIQKARMVAAYTRDGIKYYCYADKLPSSVNAENLYPTIKEAARAGYYCDIKYME</sequence>
<accession>A0A8J8MA70</accession>
<reference evidence="1 2" key="1">
    <citation type="submission" date="2020-07" db="EMBL/GenBank/DDBJ databases">
        <title>Vallitalea guaymasensis genome.</title>
        <authorList>
            <person name="Postec A."/>
        </authorList>
    </citation>
    <scope>NUCLEOTIDE SEQUENCE [LARGE SCALE GENOMIC DNA]</scope>
    <source>
        <strain evidence="1 2">Ra1766G1</strain>
    </source>
</reference>
<dbReference type="AlphaFoldDB" id="A0A8J8MA70"/>
<organism evidence="1 2">
    <name type="scientific">Vallitalea guaymasensis</name>
    <dbReference type="NCBI Taxonomy" id="1185412"/>
    <lineage>
        <taxon>Bacteria</taxon>
        <taxon>Bacillati</taxon>
        <taxon>Bacillota</taxon>
        <taxon>Clostridia</taxon>
        <taxon>Lachnospirales</taxon>
        <taxon>Vallitaleaceae</taxon>
        <taxon>Vallitalea</taxon>
    </lineage>
</organism>
<gene>
    <name evidence="1" type="ORF">HYG85_09360</name>
</gene>
<evidence type="ECO:0000313" key="1">
    <source>
        <dbReference type="EMBL" id="QUH29119.1"/>
    </source>
</evidence>
<keyword evidence="2" id="KW-1185">Reference proteome</keyword>
<proteinExistence type="predicted"/>
<dbReference type="KEGG" id="vgu:HYG85_09360"/>
<name>A0A8J8MA70_9FIRM</name>
<protein>
    <submittedName>
        <fullName evidence="1">Uncharacterized protein</fullName>
    </submittedName>
</protein>
<evidence type="ECO:0000313" key="2">
    <source>
        <dbReference type="Proteomes" id="UP000677305"/>
    </source>
</evidence>
<dbReference type="RefSeq" id="WP_212693253.1">
    <property type="nucleotide sequence ID" value="NZ_CP058561.1"/>
</dbReference>
<dbReference type="EMBL" id="CP058561">
    <property type="protein sequence ID" value="QUH29119.1"/>
    <property type="molecule type" value="Genomic_DNA"/>
</dbReference>